<evidence type="ECO:0000313" key="2">
    <source>
        <dbReference type="Proteomes" id="UP001500190"/>
    </source>
</evidence>
<name>A0ABN2DYC6_9ACTN</name>
<evidence type="ECO:0008006" key="3">
    <source>
        <dbReference type="Google" id="ProtNLM"/>
    </source>
</evidence>
<dbReference type="Proteomes" id="UP001500190">
    <property type="component" value="Unassembled WGS sequence"/>
</dbReference>
<organism evidence="1 2">
    <name type="scientific">Kribbella karoonensis</name>
    <dbReference type="NCBI Taxonomy" id="324851"/>
    <lineage>
        <taxon>Bacteria</taxon>
        <taxon>Bacillati</taxon>
        <taxon>Actinomycetota</taxon>
        <taxon>Actinomycetes</taxon>
        <taxon>Propionibacteriales</taxon>
        <taxon>Kribbellaceae</taxon>
        <taxon>Kribbella</taxon>
    </lineage>
</organism>
<protein>
    <recommendedName>
        <fullName evidence="3">CdiI immunity protein domain-containing protein</fullName>
    </recommendedName>
</protein>
<evidence type="ECO:0000313" key="1">
    <source>
        <dbReference type="EMBL" id="GAA1590585.1"/>
    </source>
</evidence>
<accession>A0ABN2DYC6</accession>
<dbReference type="EMBL" id="BAAAND010000007">
    <property type="protein sequence ID" value="GAA1590585.1"/>
    <property type="molecule type" value="Genomic_DNA"/>
</dbReference>
<reference evidence="1 2" key="1">
    <citation type="journal article" date="2019" name="Int. J. Syst. Evol. Microbiol.">
        <title>The Global Catalogue of Microorganisms (GCM) 10K type strain sequencing project: providing services to taxonomists for standard genome sequencing and annotation.</title>
        <authorList>
            <consortium name="The Broad Institute Genomics Platform"/>
            <consortium name="The Broad Institute Genome Sequencing Center for Infectious Disease"/>
            <person name="Wu L."/>
            <person name="Ma J."/>
        </authorList>
    </citation>
    <scope>NUCLEOTIDE SEQUENCE [LARGE SCALE GENOMIC DNA]</scope>
    <source>
        <strain evidence="1 2">JCM 14304</strain>
    </source>
</reference>
<proteinExistence type="predicted"/>
<comment type="caution">
    <text evidence="1">The sequence shown here is derived from an EMBL/GenBank/DDBJ whole genome shotgun (WGS) entry which is preliminary data.</text>
</comment>
<keyword evidence="2" id="KW-1185">Reference proteome</keyword>
<gene>
    <name evidence="1" type="ORF">GCM10009742_41440</name>
</gene>
<dbReference type="RefSeq" id="WP_344193691.1">
    <property type="nucleotide sequence ID" value="NZ_BAAAND010000007.1"/>
</dbReference>
<sequence>MPLIERYWLDDQSVPFGTLLRYLEKYYSAEVHYDNFDFLIQRARLADPSDEGMATFKNEVARVLRGDREGLHPQAIRTAAEYDDWADDEEFLAWLWHELYPDEPVPSRPERGAGKSPA</sequence>